<evidence type="ECO:0008006" key="2">
    <source>
        <dbReference type="Google" id="ProtNLM"/>
    </source>
</evidence>
<dbReference type="Pfam" id="PF07505">
    <property type="entry name" value="DUF5131"/>
    <property type="match status" value="1"/>
</dbReference>
<proteinExistence type="predicted"/>
<evidence type="ECO:0000313" key="1">
    <source>
        <dbReference type="EMBL" id="DAD85867.1"/>
    </source>
</evidence>
<accession>A0A8S5MVD2</accession>
<dbReference type="InterPro" id="IPR011101">
    <property type="entry name" value="DUF5131"/>
</dbReference>
<dbReference type="EMBL" id="BK014990">
    <property type="protein sequence ID" value="DAD85867.1"/>
    <property type="molecule type" value="Genomic_DNA"/>
</dbReference>
<reference evidence="1" key="1">
    <citation type="journal article" date="2021" name="Proc. Natl. Acad. Sci. U.S.A.">
        <title>A Catalog of Tens of Thousands of Viruses from Human Metagenomes Reveals Hidden Associations with Chronic Diseases.</title>
        <authorList>
            <person name="Tisza M.J."/>
            <person name="Buck C.B."/>
        </authorList>
    </citation>
    <scope>NUCLEOTIDE SEQUENCE</scope>
    <source>
        <strain evidence="1">CtGdK3</strain>
    </source>
</reference>
<name>A0A8S5MVD2_9CAUD</name>
<sequence length="338" mass="38852">MNRSRLEWADFAWAPITGCMRECTACVPRKRAFCASIDVRHHITDPRCKGDKDARLFELEEPFSSGRNIIALPFGFFPTRHRYRDDNPGLIKVSRRFLVGHMGDMFGEWVPDKWIEEVFESCARYPYHRYMFITKTPWRYEALWRAGKLPVRSNYWYGTVLENSQDTAFNAHGVNSFALIEPVSGSFANPAGHTQLRNVSWVVLSAESGRAAINEKMQAVWAKEIVEIAAANGTPVFVRNNLRDQWLPGAPQEYPAELLRENANTSDEYRAYHYGRCPICGQESPTREMLALMVRVGRTAPRRLWYVHRPCLEHHAQIWGGADTLDAIIEEMTARQKA</sequence>
<protein>
    <recommendedName>
        <fullName evidence="2">DUF5131 family protein</fullName>
    </recommendedName>
</protein>
<organism evidence="1">
    <name type="scientific">Siphoviridae sp. ctGdK3</name>
    <dbReference type="NCBI Taxonomy" id="2826222"/>
    <lineage>
        <taxon>Viruses</taxon>
        <taxon>Duplodnaviria</taxon>
        <taxon>Heunggongvirae</taxon>
        <taxon>Uroviricota</taxon>
        <taxon>Caudoviricetes</taxon>
    </lineage>
</organism>